<gene>
    <name evidence="2" type="ORF">E6C27_scaffold542G00500</name>
</gene>
<feature type="region of interest" description="Disordered" evidence="1">
    <location>
        <begin position="60"/>
        <end position="93"/>
    </location>
</feature>
<proteinExistence type="predicted"/>
<reference evidence="2 3" key="1">
    <citation type="submission" date="2019-08" db="EMBL/GenBank/DDBJ databases">
        <title>Draft genome sequences of two oriental melons (Cucumis melo L. var makuwa).</title>
        <authorList>
            <person name="Kwon S.-Y."/>
        </authorList>
    </citation>
    <scope>NUCLEOTIDE SEQUENCE [LARGE SCALE GENOMIC DNA]</scope>
    <source>
        <strain evidence="3">cv. SW 3</strain>
        <tissue evidence="2">Leaf</tissue>
    </source>
</reference>
<organism evidence="2 3">
    <name type="scientific">Cucumis melo var. makuwa</name>
    <name type="common">Oriental melon</name>
    <dbReference type="NCBI Taxonomy" id="1194695"/>
    <lineage>
        <taxon>Eukaryota</taxon>
        <taxon>Viridiplantae</taxon>
        <taxon>Streptophyta</taxon>
        <taxon>Embryophyta</taxon>
        <taxon>Tracheophyta</taxon>
        <taxon>Spermatophyta</taxon>
        <taxon>Magnoliopsida</taxon>
        <taxon>eudicotyledons</taxon>
        <taxon>Gunneridae</taxon>
        <taxon>Pentapetalae</taxon>
        <taxon>rosids</taxon>
        <taxon>fabids</taxon>
        <taxon>Cucurbitales</taxon>
        <taxon>Cucurbitaceae</taxon>
        <taxon>Benincaseae</taxon>
        <taxon>Cucumis</taxon>
    </lineage>
</organism>
<accession>A0A5A7V2R9</accession>
<evidence type="ECO:0000256" key="1">
    <source>
        <dbReference type="SAM" id="MobiDB-lite"/>
    </source>
</evidence>
<dbReference type="Proteomes" id="UP000321393">
    <property type="component" value="Unassembled WGS sequence"/>
</dbReference>
<comment type="caution">
    <text evidence="2">The sequence shown here is derived from an EMBL/GenBank/DDBJ whole genome shotgun (WGS) entry which is preliminary data.</text>
</comment>
<protein>
    <submittedName>
        <fullName evidence="2">Uncharacterized protein</fullName>
    </submittedName>
</protein>
<dbReference type="AlphaFoldDB" id="A0A5A7V2R9"/>
<sequence length="93" mass="10681">MWLDDDQLACETWHRQGDFGVSETNEIEVLTKYKATETQGVDHLEVVAEEFNKEIERMSHLEPRLKPEEQGLVNAAQLKKDKKKAGTSRPNDV</sequence>
<evidence type="ECO:0000313" key="3">
    <source>
        <dbReference type="Proteomes" id="UP000321393"/>
    </source>
</evidence>
<dbReference type="EMBL" id="SSTE01005702">
    <property type="protein sequence ID" value="KAA0060175.1"/>
    <property type="molecule type" value="Genomic_DNA"/>
</dbReference>
<feature type="compositionally biased region" description="Basic and acidic residues" evidence="1">
    <location>
        <begin position="60"/>
        <end position="69"/>
    </location>
</feature>
<name>A0A5A7V2R9_CUCMM</name>
<evidence type="ECO:0000313" key="2">
    <source>
        <dbReference type="EMBL" id="KAA0060175.1"/>
    </source>
</evidence>